<evidence type="ECO:0000313" key="8">
    <source>
        <dbReference type="Proteomes" id="UP001327957"/>
    </source>
</evidence>
<dbReference type="SMART" id="SM00184">
    <property type="entry name" value="RING"/>
    <property type="match status" value="1"/>
</dbReference>
<feature type="compositionally biased region" description="Acidic residues" evidence="5">
    <location>
        <begin position="278"/>
        <end position="289"/>
    </location>
</feature>
<organism evidence="7 8">
    <name type="scientific">Colletotrichum tabaci</name>
    <dbReference type="NCBI Taxonomy" id="1209068"/>
    <lineage>
        <taxon>Eukaryota</taxon>
        <taxon>Fungi</taxon>
        <taxon>Dikarya</taxon>
        <taxon>Ascomycota</taxon>
        <taxon>Pezizomycotina</taxon>
        <taxon>Sordariomycetes</taxon>
        <taxon>Hypocreomycetidae</taxon>
        <taxon>Glomerellales</taxon>
        <taxon>Glomerellaceae</taxon>
        <taxon>Colletotrichum</taxon>
        <taxon>Colletotrichum destructivum species complex</taxon>
    </lineage>
</organism>
<dbReference type="InterPro" id="IPR001841">
    <property type="entry name" value="Znf_RING"/>
</dbReference>
<name>A0AAV9TAS3_9PEZI</name>
<evidence type="ECO:0000313" key="7">
    <source>
        <dbReference type="EMBL" id="KAK6216939.1"/>
    </source>
</evidence>
<keyword evidence="3" id="KW-0862">Zinc</keyword>
<dbReference type="PROSITE" id="PS00518">
    <property type="entry name" value="ZF_RING_1"/>
    <property type="match status" value="1"/>
</dbReference>
<evidence type="ECO:0000256" key="2">
    <source>
        <dbReference type="ARBA" id="ARBA00022771"/>
    </source>
</evidence>
<dbReference type="SUPFAM" id="SSF57850">
    <property type="entry name" value="RING/U-box"/>
    <property type="match status" value="1"/>
</dbReference>
<dbReference type="Pfam" id="PF13923">
    <property type="entry name" value="zf-C3HC4_2"/>
    <property type="match status" value="1"/>
</dbReference>
<dbReference type="InterPro" id="IPR017907">
    <property type="entry name" value="Znf_RING_CS"/>
</dbReference>
<reference evidence="7 8" key="1">
    <citation type="submission" date="2023-04" db="EMBL/GenBank/DDBJ databases">
        <title>Colletotrichum tabacum stain YC1 causing leaf anthracnose on Nicotiana tabacum(L.) cv.</title>
        <authorList>
            <person name="Ji Z."/>
            <person name="Wang M."/>
            <person name="Zhang J."/>
            <person name="Wang N."/>
            <person name="Zhou Z."/>
        </authorList>
    </citation>
    <scope>NUCLEOTIDE SEQUENCE [LARGE SCALE GENOMIC DNA]</scope>
    <source>
        <strain evidence="7 8">YC1</strain>
    </source>
</reference>
<evidence type="ECO:0000259" key="6">
    <source>
        <dbReference type="PROSITE" id="PS50089"/>
    </source>
</evidence>
<dbReference type="EMBL" id="JASAOK010000039">
    <property type="protein sequence ID" value="KAK6216939.1"/>
    <property type="molecule type" value="Genomic_DNA"/>
</dbReference>
<evidence type="ECO:0000256" key="4">
    <source>
        <dbReference type="PROSITE-ProRule" id="PRU00175"/>
    </source>
</evidence>
<evidence type="ECO:0000256" key="3">
    <source>
        <dbReference type="ARBA" id="ARBA00022833"/>
    </source>
</evidence>
<feature type="region of interest" description="Disordered" evidence="5">
    <location>
        <begin position="268"/>
        <end position="289"/>
    </location>
</feature>
<comment type="caution">
    <text evidence="7">The sequence shown here is derived from an EMBL/GenBank/DDBJ whole genome shotgun (WGS) entry which is preliminary data.</text>
</comment>
<dbReference type="Proteomes" id="UP001327957">
    <property type="component" value="Unassembled WGS sequence"/>
</dbReference>
<dbReference type="AlphaFoldDB" id="A0AAV9TAS3"/>
<dbReference type="InterPro" id="IPR047126">
    <property type="entry name" value="RNF141-like"/>
</dbReference>
<keyword evidence="2 4" id="KW-0863">Zinc-finger</keyword>
<dbReference type="InterPro" id="IPR013083">
    <property type="entry name" value="Znf_RING/FYVE/PHD"/>
</dbReference>
<protein>
    <recommendedName>
        <fullName evidence="6">RING-type domain-containing protein</fullName>
    </recommendedName>
</protein>
<proteinExistence type="predicted"/>
<gene>
    <name evidence="7" type="ORF">QIS74_07053</name>
</gene>
<dbReference type="Gene3D" id="3.30.40.10">
    <property type="entry name" value="Zinc/RING finger domain, C3HC4 (zinc finger)"/>
    <property type="match status" value="1"/>
</dbReference>
<dbReference type="PANTHER" id="PTHR12109">
    <property type="entry name" value="RING FINGER PROTEIN 141-RELATED"/>
    <property type="match status" value="1"/>
</dbReference>
<dbReference type="GO" id="GO:0008270">
    <property type="term" value="F:zinc ion binding"/>
    <property type="evidence" value="ECO:0007669"/>
    <property type="project" value="UniProtKB-KW"/>
</dbReference>
<sequence>MSLPPPLTDLELLARARGLSNGVPPNEREVRLLASELSVCRNILDKLVEESSCSICYRPLRSMHVIECGHSFCTECIRNEFKENGMSHDIHVHAFCPACRLGIALELNEDKKLHVPDHIMANDQLPYLRLWAKLRRVTDEVSSAHGIPIPETAYSWRRQDVETHYKTRAEEEAEDNKVWVNTDEAGENGDQEHFDDQENVNDQEGEGNFEEETQNPTVRALEAFIALATATAPSPQRGSYNTYMDPPYFPGALGPEPDQPVLLGVTHVPTINHHPPETDEEAPGEGSTE</sequence>
<feature type="region of interest" description="Disordered" evidence="5">
    <location>
        <begin position="184"/>
        <end position="209"/>
    </location>
</feature>
<feature type="compositionally biased region" description="Acidic residues" evidence="5">
    <location>
        <begin position="197"/>
        <end position="209"/>
    </location>
</feature>
<feature type="domain" description="RING-type" evidence="6">
    <location>
        <begin position="53"/>
        <end position="100"/>
    </location>
</feature>
<evidence type="ECO:0000256" key="1">
    <source>
        <dbReference type="ARBA" id="ARBA00022723"/>
    </source>
</evidence>
<keyword evidence="8" id="KW-1185">Reference proteome</keyword>
<evidence type="ECO:0000256" key="5">
    <source>
        <dbReference type="SAM" id="MobiDB-lite"/>
    </source>
</evidence>
<accession>A0AAV9TAS3</accession>
<dbReference type="PROSITE" id="PS50089">
    <property type="entry name" value="ZF_RING_2"/>
    <property type="match status" value="1"/>
</dbReference>
<keyword evidence="1" id="KW-0479">Metal-binding</keyword>